<reference evidence="1 2" key="1">
    <citation type="journal article" date="2022" name="New Phytol.">
        <title>Ecological generalism drives hyperdiversity of secondary metabolite gene clusters in xylarialean endophytes.</title>
        <authorList>
            <person name="Franco M.E.E."/>
            <person name="Wisecaver J.H."/>
            <person name="Arnold A.E."/>
            <person name="Ju Y.M."/>
            <person name="Slot J.C."/>
            <person name="Ahrendt S."/>
            <person name="Moore L.P."/>
            <person name="Eastman K.E."/>
            <person name="Scott K."/>
            <person name="Konkel Z."/>
            <person name="Mondo S.J."/>
            <person name="Kuo A."/>
            <person name="Hayes R.D."/>
            <person name="Haridas S."/>
            <person name="Andreopoulos B."/>
            <person name="Riley R."/>
            <person name="LaButti K."/>
            <person name="Pangilinan J."/>
            <person name="Lipzen A."/>
            <person name="Amirebrahimi M."/>
            <person name="Yan J."/>
            <person name="Adam C."/>
            <person name="Keymanesh K."/>
            <person name="Ng V."/>
            <person name="Louie K."/>
            <person name="Northen T."/>
            <person name="Drula E."/>
            <person name="Henrissat B."/>
            <person name="Hsieh H.M."/>
            <person name="Youens-Clark K."/>
            <person name="Lutzoni F."/>
            <person name="Miadlikowska J."/>
            <person name="Eastwood D.C."/>
            <person name="Hamelin R.C."/>
            <person name="Grigoriev I.V."/>
            <person name="U'Ren J.M."/>
        </authorList>
    </citation>
    <scope>NUCLEOTIDE SEQUENCE [LARGE SCALE GENOMIC DNA]</scope>
    <source>
        <strain evidence="1 2">ER1909</strain>
    </source>
</reference>
<gene>
    <name evidence="1" type="ORF">F4821DRAFT_95396</name>
</gene>
<evidence type="ECO:0000313" key="1">
    <source>
        <dbReference type="EMBL" id="KAI6088113.1"/>
    </source>
</evidence>
<dbReference type="Proteomes" id="UP001497680">
    <property type="component" value="Unassembled WGS sequence"/>
</dbReference>
<organism evidence="1 2">
    <name type="scientific">Hypoxylon rubiginosum</name>
    <dbReference type="NCBI Taxonomy" id="110542"/>
    <lineage>
        <taxon>Eukaryota</taxon>
        <taxon>Fungi</taxon>
        <taxon>Dikarya</taxon>
        <taxon>Ascomycota</taxon>
        <taxon>Pezizomycotina</taxon>
        <taxon>Sordariomycetes</taxon>
        <taxon>Xylariomycetidae</taxon>
        <taxon>Xylariales</taxon>
        <taxon>Hypoxylaceae</taxon>
        <taxon>Hypoxylon</taxon>
    </lineage>
</organism>
<comment type="caution">
    <text evidence="1">The sequence shown here is derived from an EMBL/GenBank/DDBJ whole genome shotgun (WGS) entry which is preliminary data.</text>
</comment>
<proteinExistence type="predicted"/>
<evidence type="ECO:0000313" key="2">
    <source>
        <dbReference type="Proteomes" id="UP001497680"/>
    </source>
</evidence>
<sequence>MLSGSSIRRLISQRRVQDEYDEGAVAGTDRPDHKGMQKNTGTTKRRPYTNKKRSPPPIIVSREQSIHDILNPLPPLPAYDTPRSSDSSLNSYERHHEFHHEVKSKRSRSPLCSISSKEDKSQESLQLSSATSYGGDEFPPKPPPKGHTKSSESLKRQTEFSGSNLDLIEALSFQPENKETPTKRHLRRQDSLSSLTDNIQQLIQEADEAFKAVGSALADAQITESQFKESQFKELPSLPTPDPSPILKPSPPISQSRMPTPQPLVPAPPVHSPRRNIPATSSVKRKKSKKSKKVKAMKPMKPHRKPTTPKSAAKSGPRWTLSDNVTELFSGKFFHRVEVDEMLTPSQLEAYRLRRMSIMQSEKSTETLDTESSDTPVEPFHLDDLPSRIGSAGVNVNEDAPTETTPVAPTFEPVVKQNFALEGRKEEDDVNEISTTTSQMDTGEGPMQFKNATFPTPPLRHTARFAVRSQRNALPSIPESTVASTPQTDLPGQNFEGSQNIVADSNYLFLQSSPFSVTSPRYRHGPIRLAKSDFIADVKVGAEEGLDWTAFQMAISGGAGDWLSESDDTIRRREAEEVDELVDWFGSLNFKTPGNLVTQDFEVPSPTSTTSGEDYSDVSYTEIEKDNPYSPHHQWQRLRRKAAAEGRQLDLDMSGLELDTSKMRLDDQSKEYGRRESYASLPQSPMLDLRVIRTPDGDDMDVVPMGYNLGHDLGDFLKWEAEHAYAGDFYST</sequence>
<dbReference type="EMBL" id="MU394303">
    <property type="protein sequence ID" value="KAI6088113.1"/>
    <property type="molecule type" value="Genomic_DNA"/>
</dbReference>
<name>A0ACC0D633_9PEZI</name>
<protein>
    <submittedName>
        <fullName evidence="1">Uncharacterized protein</fullName>
    </submittedName>
</protein>
<accession>A0ACC0D633</accession>
<keyword evidence="2" id="KW-1185">Reference proteome</keyword>